<sequence>MKNQDSLLIFWFGESGDDSLTTTTQAALWSDTDAAIRQRFAPLLPAARKGKRVRGLLDKALQMRRQALQR</sequence>
<name>A0A845BPG9_9NEIS</name>
<dbReference type="RefSeq" id="WP_160796451.1">
    <property type="nucleotide sequence ID" value="NZ_WSSB01000007.1"/>
</dbReference>
<proteinExistence type="predicted"/>
<gene>
    <name evidence="1" type="ORF">GQF02_08795</name>
</gene>
<dbReference type="EMBL" id="WSSB01000007">
    <property type="protein sequence ID" value="MXR37068.1"/>
    <property type="molecule type" value="Genomic_DNA"/>
</dbReference>
<dbReference type="Proteomes" id="UP000467214">
    <property type="component" value="Unassembled WGS sequence"/>
</dbReference>
<organism evidence="1 2">
    <name type="scientific">Craterilacuibacter sinensis</name>
    <dbReference type="NCBI Taxonomy" id="2686017"/>
    <lineage>
        <taxon>Bacteria</taxon>
        <taxon>Pseudomonadati</taxon>
        <taxon>Pseudomonadota</taxon>
        <taxon>Betaproteobacteria</taxon>
        <taxon>Neisseriales</taxon>
        <taxon>Neisseriaceae</taxon>
        <taxon>Craterilacuibacter</taxon>
    </lineage>
</organism>
<comment type="caution">
    <text evidence="1">The sequence shown here is derived from an EMBL/GenBank/DDBJ whole genome shotgun (WGS) entry which is preliminary data.</text>
</comment>
<evidence type="ECO:0000313" key="2">
    <source>
        <dbReference type="Proteomes" id="UP000467214"/>
    </source>
</evidence>
<keyword evidence="2" id="KW-1185">Reference proteome</keyword>
<protein>
    <submittedName>
        <fullName evidence="1">Uncharacterized protein</fullName>
    </submittedName>
</protein>
<dbReference type="AlphaFoldDB" id="A0A845BPG9"/>
<accession>A0A845BPG9</accession>
<reference evidence="1 2" key="1">
    <citation type="submission" date="2019-12" db="EMBL/GenBank/DDBJ databases">
        <title>Neisseriaceae gen. nov. sp. Genome sequencing and assembly.</title>
        <authorList>
            <person name="Liu Z."/>
            <person name="Li A."/>
        </authorList>
    </citation>
    <scope>NUCLEOTIDE SEQUENCE [LARGE SCALE GENOMIC DNA]</scope>
    <source>
        <strain evidence="1 2">B2N2-7</strain>
    </source>
</reference>
<evidence type="ECO:0000313" key="1">
    <source>
        <dbReference type="EMBL" id="MXR37068.1"/>
    </source>
</evidence>